<organism evidence="1 2">
    <name type="scientific">Paenibacillus aquistagni</name>
    <dbReference type="NCBI Taxonomy" id="1852522"/>
    <lineage>
        <taxon>Bacteria</taxon>
        <taxon>Bacillati</taxon>
        <taxon>Bacillota</taxon>
        <taxon>Bacilli</taxon>
        <taxon>Bacillales</taxon>
        <taxon>Paenibacillaceae</taxon>
        <taxon>Paenibacillus</taxon>
    </lineage>
</organism>
<evidence type="ECO:0000313" key="1">
    <source>
        <dbReference type="EMBL" id="SMG22561.1"/>
    </source>
</evidence>
<gene>
    <name evidence="1" type="ORF">SAMN06295960_1200</name>
</gene>
<reference evidence="1 2" key="1">
    <citation type="submission" date="2017-04" db="EMBL/GenBank/DDBJ databases">
        <authorList>
            <person name="Afonso C.L."/>
            <person name="Miller P.J."/>
            <person name="Scott M.A."/>
            <person name="Spackman E."/>
            <person name="Goraichik I."/>
            <person name="Dimitrov K.M."/>
            <person name="Suarez D.L."/>
            <person name="Swayne D.E."/>
        </authorList>
    </citation>
    <scope>NUCLEOTIDE SEQUENCE [LARGE SCALE GENOMIC DNA]</scope>
    <source>
        <strain evidence="1 2">11</strain>
    </source>
</reference>
<protein>
    <submittedName>
        <fullName evidence="1">Uncharacterized protein</fullName>
    </submittedName>
</protein>
<dbReference type="Proteomes" id="UP000193834">
    <property type="component" value="Unassembled WGS sequence"/>
</dbReference>
<dbReference type="AlphaFoldDB" id="A0A1X7J5I1"/>
<dbReference type="STRING" id="1852522.SAMN06295960_1200"/>
<dbReference type="EMBL" id="FXAZ01000001">
    <property type="protein sequence ID" value="SMG22561.1"/>
    <property type="molecule type" value="Genomic_DNA"/>
</dbReference>
<sequence>MAQDGFDWKHPLCYKWIEQPNPFNSEEEIKIHESILVSRELFSNDHQSI</sequence>
<name>A0A1X7J5I1_9BACL</name>
<proteinExistence type="predicted"/>
<keyword evidence="2" id="KW-1185">Reference proteome</keyword>
<accession>A0A1X7J5I1</accession>
<evidence type="ECO:0000313" key="2">
    <source>
        <dbReference type="Proteomes" id="UP000193834"/>
    </source>
</evidence>